<keyword evidence="10" id="KW-0456">Lyase</keyword>
<accession>A0A267GVD7</accession>
<evidence type="ECO:0000259" key="12">
    <source>
        <dbReference type="PROSITE" id="PS51959"/>
    </source>
</evidence>
<keyword evidence="4 11" id="KW-0540">Nuclease</keyword>
<dbReference type="GO" id="GO:0046872">
    <property type="term" value="F:metal ion binding"/>
    <property type="evidence" value="ECO:0007669"/>
    <property type="project" value="UniProtKB-UniRule"/>
</dbReference>
<dbReference type="InterPro" id="IPR037227">
    <property type="entry name" value="EndoU-like"/>
</dbReference>
<dbReference type="PROSITE" id="PS00018">
    <property type="entry name" value="EF_HAND_1"/>
    <property type="match status" value="1"/>
</dbReference>
<dbReference type="PROSITE" id="PS51959">
    <property type="entry name" value="ENDOU"/>
    <property type="match status" value="1"/>
</dbReference>
<comment type="subunit">
    <text evidence="3 11">Monomer.</text>
</comment>
<dbReference type="GO" id="GO:0016829">
    <property type="term" value="F:lyase activity"/>
    <property type="evidence" value="ECO:0007669"/>
    <property type="project" value="UniProtKB-KW"/>
</dbReference>
<evidence type="ECO:0000256" key="7">
    <source>
        <dbReference type="ARBA" id="ARBA00022801"/>
    </source>
</evidence>
<evidence type="ECO:0000256" key="9">
    <source>
        <dbReference type="ARBA" id="ARBA00023211"/>
    </source>
</evidence>
<dbReference type="EC" id="4.6.1.-" evidence="11"/>
<dbReference type="InterPro" id="IPR039787">
    <property type="entry name" value="ENDOU"/>
</dbReference>
<name>A0A267GVD7_9PLAT</name>
<evidence type="ECO:0000256" key="1">
    <source>
        <dbReference type="ARBA" id="ARBA00001936"/>
    </source>
</evidence>
<keyword evidence="8 11" id="KW-0694">RNA-binding</keyword>
<evidence type="ECO:0000256" key="10">
    <source>
        <dbReference type="ARBA" id="ARBA00023239"/>
    </source>
</evidence>
<dbReference type="Pfam" id="PF09412">
    <property type="entry name" value="XendoU"/>
    <property type="match status" value="1"/>
</dbReference>
<evidence type="ECO:0000256" key="8">
    <source>
        <dbReference type="ARBA" id="ARBA00022884"/>
    </source>
</evidence>
<dbReference type="SUPFAM" id="SSF142877">
    <property type="entry name" value="EndoU-like"/>
    <property type="match status" value="1"/>
</dbReference>
<evidence type="ECO:0000256" key="5">
    <source>
        <dbReference type="ARBA" id="ARBA00022723"/>
    </source>
</evidence>
<dbReference type="GO" id="GO:0016787">
    <property type="term" value="F:hydrolase activity"/>
    <property type="evidence" value="ECO:0007669"/>
    <property type="project" value="UniProtKB-KW"/>
</dbReference>
<evidence type="ECO:0000313" key="14">
    <source>
        <dbReference type="Proteomes" id="UP000215902"/>
    </source>
</evidence>
<dbReference type="EMBL" id="NIVC01000151">
    <property type="protein sequence ID" value="PAA89434.1"/>
    <property type="molecule type" value="Genomic_DNA"/>
</dbReference>
<dbReference type="CDD" id="cd21159">
    <property type="entry name" value="XendoU"/>
    <property type="match status" value="1"/>
</dbReference>
<dbReference type="InterPro" id="IPR018998">
    <property type="entry name" value="EndoU_C"/>
</dbReference>
<sequence>MASSISEDELSHIFTELWDVDDNRCLSGEDYKLNLQSSLRRSDGDANRSSEPLFLWLDEDRVLARPTYRAFAALLDNYELAVGVPESVTAEELSENAAFIQACLDTRPMRAAHRFLAGRGLASQSVRGFAAELDQIWFRMYKRVRGGPRNLQDSSAFEHVFVGETRSEDGSDSEAASVTGAHNWLQLYLLERAGRLNYFGYYRRGTAAPGVDGQPGLAALKFSLDDGPVKPRGGGFVGVSPEFELALYTVAFLCCGGQRPQARIGPHRVRVFCHTIGPGCLATCYPELID</sequence>
<dbReference type="InterPro" id="IPR018247">
    <property type="entry name" value="EF_Hand_1_Ca_BS"/>
</dbReference>
<dbReference type="GO" id="GO:0004521">
    <property type="term" value="F:RNA endonuclease activity"/>
    <property type="evidence" value="ECO:0007669"/>
    <property type="project" value="UniProtKB-UniRule"/>
</dbReference>
<evidence type="ECO:0000256" key="11">
    <source>
        <dbReference type="RuleBase" id="RU367085"/>
    </source>
</evidence>
<keyword evidence="7 11" id="KW-0378">Hydrolase</keyword>
<dbReference type="PANTHER" id="PTHR12439">
    <property type="entry name" value="PLACENTAL PROTEIN 11-RELATED"/>
    <property type="match status" value="1"/>
</dbReference>
<comment type="caution">
    <text evidence="13">The sequence shown here is derived from an EMBL/GenBank/DDBJ whole genome shotgun (WGS) entry which is preliminary data.</text>
</comment>
<protein>
    <recommendedName>
        <fullName evidence="11">Uridylate-specific endoribonuclease</fullName>
        <ecNumber evidence="11">4.6.1.-</ecNumber>
    </recommendedName>
</protein>
<dbReference type="OrthoDB" id="430326at2759"/>
<dbReference type="AlphaFoldDB" id="A0A267GVD7"/>
<evidence type="ECO:0000313" key="13">
    <source>
        <dbReference type="EMBL" id="PAA89434.1"/>
    </source>
</evidence>
<dbReference type="GO" id="GO:0003723">
    <property type="term" value="F:RNA binding"/>
    <property type="evidence" value="ECO:0007669"/>
    <property type="project" value="UniProtKB-UniRule"/>
</dbReference>
<proteinExistence type="inferred from homology"/>
<gene>
    <name evidence="13" type="ORF">BOX15_Mlig015228g1</name>
</gene>
<evidence type="ECO:0000256" key="6">
    <source>
        <dbReference type="ARBA" id="ARBA00022759"/>
    </source>
</evidence>
<evidence type="ECO:0000256" key="3">
    <source>
        <dbReference type="ARBA" id="ARBA00011245"/>
    </source>
</evidence>
<feature type="domain" description="EndoU" evidence="12">
    <location>
        <begin position="6"/>
        <end position="290"/>
    </location>
</feature>
<comment type="similarity">
    <text evidence="2 11">Belongs to the ENDOU family.</text>
</comment>
<evidence type="ECO:0000256" key="2">
    <source>
        <dbReference type="ARBA" id="ARBA00010168"/>
    </source>
</evidence>
<comment type="cofactor">
    <cofactor evidence="1 11">
        <name>Mn(2+)</name>
        <dbReference type="ChEBI" id="CHEBI:29035"/>
    </cofactor>
</comment>
<keyword evidence="5 11" id="KW-0479">Metal-binding</keyword>
<keyword evidence="9 11" id="KW-0464">Manganese</keyword>
<evidence type="ECO:0000256" key="4">
    <source>
        <dbReference type="ARBA" id="ARBA00022722"/>
    </source>
</evidence>
<comment type="catalytic activity">
    <reaction evidence="11">
        <text>ribonucleotidyl-uridine-RNA = a 5'-end dephospho-uridine-RNA + a 3'-end 2',3'-cyclophospho-ribonucleotide-RNA</text>
        <dbReference type="Rhea" id="RHEA:67792"/>
        <dbReference type="Rhea" id="RHEA-COMP:10464"/>
        <dbReference type="Rhea" id="RHEA-COMP:17354"/>
        <dbReference type="Rhea" id="RHEA-COMP:17356"/>
        <dbReference type="ChEBI" id="CHEBI:83064"/>
        <dbReference type="ChEBI" id="CHEBI:173117"/>
        <dbReference type="ChEBI" id="CHEBI:173224"/>
    </reaction>
</comment>
<keyword evidence="14" id="KW-1185">Reference proteome</keyword>
<organism evidence="13 14">
    <name type="scientific">Macrostomum lignano</name>
    <dbReference type="NCBI Taxonomy" id="282301"/>
    <lineage>
        <taxon>Eukaryota</taxon>
        <taxon>Metazoa</taxon>
        <taxon>Spiralia</taxon>
        <taxon>Lophotrochozoa</taxon>
        <taxon>Platyhelminthes</taxon>
        <taxon>Rhabditophora</taxon>
        <taxon>Macrostomorpha</taxon>
        <taxon>Macrostomida</taxon>
        <taxon>Macrostomidae</taxon>
        <taxon>Macrostomum</taxon>
    </lineage>
</organism>
<keyword evidence="6 11" id="KW-0255">Endonuclease</keyword>
<reference evidence="13 14" key="1">
    <citation type="submission" date="2017-06" db="EMBL/GenBank/DDBJ databases">
        <title>A platform for efficient transgenesis in Macrostomum lignano, a flatworm model organism for stem cell research.</title>
        <authorList>
            <person name="Berezikov E."/>
        </authorList>
    </citation>
    <scope>NUCLEOTIDE SEQUENCE [LARGE SCALE GENOMIC DNA]</scope>
    <source>
        <strain evidence="13">DV1</strain>
        <tissue evidence="13">Whole organism</tissue>
    </source>
</reference>
<dbReference type="PANTHER" id="PTHR12439:SF11">
    <property type="entry name" value="URIDYLATE-SPECIFIC ENDORIBONUCLEASE"/>
    <property type="match status" value="1"/>
</dbReference>
<dbReference type="Proteomes" id="UP000215902">
    <property type="component" value="Unassembled WGS sequence"/>
</dbReference>